<evidence type="ECO:0000313" key="3">
    <source>
        <dbReference type="Proteomes" id="UP000265663"/>
    </source>
</evidence>
<accession>A0A3M7M5X4</accession>
<name>A0A3M7M5X4_9PLEO</name>
<organism evidence="2 3">
    <name type="scientific">Pyrenophora seminiperda CCB06</name>
    <dbReference type="NCBI Taxonomy" id="1302712"/>
    <lineage>
        <taxon>Eukaryota</taxon>
        <taxon>Fungi</taxon>
        <taxon>Dikarya</taxon>
        <taxon>Ascomycota</taxon>
        <taxon>Pezizomycotina</taxon>
        <taxon>Dothideomycetes</taxon>
        <taxon>Pleosporomycetidae</taxon>
        <taxon>Pleosporales</taxon>
        <taxon>Pleosporineae</taxon>
        <taxon>Pleosporaceae</taxon>
        <taxon>Pyrenophora</taxon>
    </lineage>
</organism>
<dbReference type="Proteomes" id="UP000265663">
    <property type="component" value="Unassembled WGS sequence"/>
</dbReference>
<dbReference type="AlphaFoldDB" id="A0A3M7M5X4"/>
<feature type="region of interest" description="Disordered" evidence="1">
    <location>
        <begin position="105"/>
        <end position="142"/>
    </location>
</feature>
<protein>
    <submittedName>
        <fullName evidence="2">Uncharacterized protein</fullName>
    </submittedName>
</protein>
<sequence>MNGITMSYFNNSHGYSRFTNLEESLFSNNEGDYASSYLYPDRATGELHRRPLAANPPPWEDPVEAWRYDGDRVWTGEAFVLSRRTQLGPETRVAVVSKAIGSLPRSEGAHLPESASTRIHGDTPKVPAASDDASNGSRAPSEFQLTEWDDEAKRKLYMWKAKKRKGYRFFLHLFPGETEDSLRAAWQQYKKEAEKLFREWEAADDKH</sequence>
<evidence type="ECO:0000313" key="2">
    <source>
        <dbReference type="EMBL" id="RMZ69897.1"/>
    </source>
</evidence>
<reference evidence="2 3" key="1">
    <citation type="journal article" date="2014" name="PLoS ONE">
        <title>De novo Genome Assembly of the Fungal Plant Pathogen Pyrenophora semeniperda.</title>
        <authorList>
            <person name="Soliai M.M."/>
            <person name="Meyer S.E."/>
            <person name="Udall J.A."/>
            <person name="Elzinga D.E."/>
            <person name="Hermansen R.A."/>
            <person name="Bodily P.M."/>
            <person name="Hart A.A."/>
            <person name="Coleman C.E."/>
        </authorList>
    </citation>
    <scope>NUCLEOTIDE SEQUENCE [LARGE SCALE GENOMIC DNA]</scope>
    <source>
        <strain evidence="2 3">CCB06</strain>
        <tissue evidence="2">Mycelium</tissue>
    </source>
</reference>
<keyword evidence="3" id="KW-1185">Reference proteome</keyword>
<evidence type="ECO:0000256" key="1">
    <source>
        <dbReference type="SAM" id="MobiDB-lite"/>
    </source>
</evidence>
<dbReference type="OrthoDB" id="3691660at2759"/>
<proteinExistence type="predicted"/>
<gene>
    <name evidence="2" type="ORF">GMOD_00008832</name>
</gene>
<dbReference type="EMBL" id="KE747823">
    <property type="protein sequence ID" value="RMZ69897.1"/>
    <property type="molecule type" value="Genomic_DNA"/>
</dbReference>